<keyword evidence="2" id="KW-1185">Reference proteome</keyword>
<dbReference type="EMBL" id="QXIT01000005">
    <property type="protein sequence ID" value="RIE11145.1"/>
    <property type="molecule type" value="Genomic_DNA"/>
</dbReference>
<evidence type="ECO:0000313" key="1">
    <source>
        <dbReference type="EMBL" id="RIE11145.1"/>
    </source>
</evidence>
<evidence type="ECO:0000313" key="2">
    <source>
        <dbReference type="Proteomes" id="UP000266260"/>
    </source>
</evidence>
<dbReference type="Proteomes" id="UP000266260">
    <property type="component" value="Unassembled WGS sequence"/>
</dbReference>
<accession>A0A398D7X1</accession>
<comment type="caution">
    <text evidence="1">The sequence shown here is derived from an EMBL/GenBank/DDBJ whole genome shotgun (WGS) entry which is preliminary data.</text>
</comment>
<dbReference type="RefSeq" id="WP_119175266.1">
    <property type="nucleotide sequence ID" value="NZ_QXIT01000005.1"/>
</dbReference>
<organism evidence="1 2">
    <name type="scientific">Candidatus Cryosericum odellii</name>
    <dbReference type="NCBI Taxonomy" id="2290917"/>
    <lineage>
        <taxon>Bacteria</taxon>
        <taxon>Pseudomonadati</taxon>
        <taxon>Caldisericota/Cryosericota group</taxon>
        <taxon>Candidatus Cryosericota</taxon>
        <taxon>Candidatus Cryosericia</taxon>
        <taxon>Candidatus Cryosericales</taxon>
        <taxon>Candidatus Cryosericaceae</taxon>
        <taxon>Candidatus Cryosericum</taxon>
    </lineage>
</organism>
<dbReference type="AlphaFoldDB" id="A0A398D7X1"/>
<proteinExistence type="predicted"/>
<protein>
    <submittedName>
        <fullName evidence="1">Uncharacterized protein</fullName>
    </submittedName>
</protein>
<sequence>MPDSFMDKLKRAAGNVADGAKDLAASTKLKMDISGLQGKIKDAKQELGVNVYAMLEQGNTIDNITGAFITVQAAVVEFEAQIAAKQAELKKIGDDSA</sequence>
<reference evidence="1 2" key="1">
    <citation type="submission" date="2018-09" db="EMBL/GenBank/DDBJ databases">
        <title>Discovery and Ecogenomic Context for Candidatus Cryosericales, a Global Caldiserica Order Active in Thawing Permafrost.</title>
        <authorList>
            <person name="Martinez M.A."/>
            <person name="Woodcroft B.J."/>
            <person name="Ignacio Espinoza J.C."/>
            <person name="Zayed A."/>
            <person name="Singleton C.M."/>
            <person name="Boyd J."/>
            <person name="Li Y.-F."/>
            <person name="Purvine S."/>
            <person name="Maughan H."/>
            <person name="Hodgkins S.B."/>
            <person name="Anderson D."/>
            <person name="Sederholm M."/>
            <person name="Temperton B."/>
            <person name="Saleska S.R."/>
            <person name="Tyson G.W."/>
            <person name="Rich V.I."/>
        </authorList>
    </citation>
    <scope>NUCLEOTIDE SEQUENCE [LARGE SCALE GENOMIC DNA]</scope>
    <source>
        <strain evidence="1 2">SMC6</strain>
    </source>
</reference>
<gene>
    <name evidence="1" type="ORF">SMC6_00130</name>
</gene>
<name>A0A398D7X1_9BACT</name>